<gene>
    <name evidence="1" type="ORF">AW10_01420</name>
</gene>
<evidence type="ECO:0000313" key="1">
    <source>
        <dbReference type="EMBL" id="EXI81077.1"/>
    </source>
</evidence>
<sequence length="46" mass="5105">MRIIAFIAEAVVIRQILDHLGEPTSRPRLLPARGSPLWEIAGVEPD</sequence>
<dbReference type="PATRIC" id="fig|1454003.3.peg.1459"/>
<name>A0A011PVL3_9PROT</name>
<accession>A0A011PVL3</accession>
<comment type="caution">
    <text evidence="1">The sequence shown here is derived from an EMBL/GenBank/DDBJ whole genome shotgun (WGS) entry which is preliminary data.</text>
</comment>
<proteinExistence type="predicted"/>
<protein>
    <submittedName>
        <fullName evidence="1">Uncharacterized protein</fullName>
    </submittedName>
</protein>
<dbReference type="AlphaFoldDB" id="A0A011PVL3"/>
<dbReference type="Proteomes" id="UP000021816">
    <property type="component" value="Unassembled WGS sequence"/>
</dbReference>
<reference evidence="1 2" key="1">
    <citation type="submission" date="2014-02" db="EMBL/GenBank/DDBJ databases">
        <title>Expanding our view of genomic diversity in Candidatus Accumulibacter clades.</title>
        <authorList>
            <person name="Skennerton C.T."/>
            <person name="Barr J.J."/>
            <person name="Slater F.R."/>
            <person name="Bond P.L."/>
            <person name="Tyson G.W."/>
        </authorList>
    </citation>
    <scope>NUCLEOTIDE SEQUENCE [LARGE SCALE GENOMIC DNA]</scope>
    <source>
        <strain evidence="2">BA-92</strain>
    </source>
</reference>
<evidence type="ECO:0000313" key="2">
    <source>
        <dbReference type="Proteomes" id="UP000021816"/>
    </source>
</evidence>
<dbReference type="EMBL" id="JEMX01000027">
    <property type="protein sequence ID" value="EXI81077.1"/>
    <property type="molecule type" value="Genomic_DNA"/>
</dbReference>
<organism evidence="1 2">
    <name type="scientific">Candidatus Accumulibacter appositus</name>
    <dbReference type="NCBI Taxonomy" id="1454003"/>
    <lineage>
        <taxon>Bacteria</taxon>
        <taxon>Pseudomonadati</taxon>
        <taxon>Pseudomonadota</taxon>
        <taxon>Betaproteobacteria</taxon>
        <taxon>Candidatus Accumulibacter</taxon>
    </lineage>
</organism>